<evidence type="ECO:0000313" key="2">
    <source>
        <dbReference type="EMBL" id="MFF3567541.1"/>
    </source>
</evidence>
<dbReference type="EMBL" id="JBIAQY010000002">
    <property type="protein sequence ID" value="MFF3567541.1"/>
    <property type="molecule type" value="Genomic_DNA"/>
</dbReference>
<gene>
    <name evidence="2" type="ORF">ACFYXQ_07125</name>
</gene>
<organism evidence="2 3">
    <name type="scientific">Nocardia jiangxiensis</name>
    <dbReference type="NCBI Taxonomy" id="282685"/>
    <lineage>
        <taxon>Bacteria</taxon>
        <taxon>Bacillati</taxon>
        <taxon>Actinomycetota</taxon>
        <taxon>Actinomycetes</taxon>
        <taxon>Mycobacteriales</taxon>
        <taxon>Nocardiaceae</taxon>
        <taxon>Nocardia</taxon>
    </lineage>
</organism>
<dbReference type="RefSeq" id="WP_040825873.1">
    <property type="nucleotide sequence ID" value="NZ_JBIAQY010000002.1"/>
</dbReference>
<name>A0ABW6RU62_9NOCA</name>
<protein>
    <recommendedName>
        <fullName evidence="4">ASPIC/UnbV domain-containing protein</fullName>
    </recommendedName>
</protein>
<sequence>MKPRVGQTLASTVDATTVVVVRWPDDDLKITCGGADMADPREAAGTGGSADPAQQDGTQLGKRYADEELGVELLCTKAGQGTLALNGAPLPLKNAKPLPASD</sequence>
<proteinExistence type="predicted"/>
<evidence type="ECO:0000313" key="3">
    <source>
        <dbReference type="Proteomes" id="UP001601992"/>
    </source>
</evidence>
<reference evidence="2 3" key="1">
    <citation type="submission" date="2024-10" db="EMBL/GenBank/DDBJ databases">
        <title>The Natural Products Discovery Center: Release of the First 8490 Sequenced Strains for Exploring Actinobacteria Biosynthetic Diversity.</title>
        <authorList>
            <person name="Kalkreuter E."/>
            <person name="Kautsar S.A."/>
            <person name="Yang D."/>
            <person name="Bader C.D."/>
            <person name="Teijaro C.N."/>
            <person name="Fluegel L."/>
            <person name="Davis C.M."/>
            <person name="Simpson J.R."/>
            <person name="Lauterbach L."/>
            <person name="Steele A.D."/>
            <person name="Gui C."/>
            <person name="Meng S."/>
            <person name="Li G."/>
            <person name="Viehrig K."/>
            <person name="Ye F."/>
            <person name="Su P."/>
            <person name="Kiefer A.F."/>
            <person name="Nichols A."/>
            <person name="Cepeda A.J."/>
            <person name="Yan W."/>
            <person name="Fan B."/>
            <person name="Jiang Y."/>
            <person name="Adhikari A."/>
            <person name="Zheng C.-J."/>
            <person name="Schuster L."/>
            <person name="Cowan T.M."/>
            <person name="Smanski M.J."/>
            <person name="Chevrette M.G."/>
            <person name="De Carvalho L.P.S."/>
            <person name="Shen B."/>
        </authorList>
    </citation>
    <scope>NUCLEOTIDE SEQUENCE [LARGE SCALE GENOMIC DNA]</scope>
    <source>
        <strain evidence="2 3">NPDC002593</strain>
    </source>
</reference>
<feature type="region of interest" description="Disordered" evidence="1">
    <location>
        <begin position="33"/>
        <end position="61"/>
    </location>
</feature>
<evidence type="ECO:0000256" key="1">
    <source>
        <dbReference type="SAM" id="MobiDB-lite"/>
    </source>
</evidence>
<keyword evidence="3" id="KW-1185">Reference proteome</keyword>
<dbReference type="Proteomes" id="UP001601992">
    <property type="component" value="Unassembled WGS sequence"/>
</dbReference>
<accession>A0ABW6RU62</accession>
<evidence type="ECO:0008006" key="4">
    <source>
        <dbReference type="Google" id="ProtNLM"/>
    </source>
</evidence>
<comment type="caution">
    <text evidence="2">The sequence shown here is derived from an EMBL/GenBank/DDBJ whole genome shotgun (WGS) entry which is preliminary data.</text>
</comment>